<dbReference type="Proteomes" id="UP001347796">
    <property type="component" value="Unassembled WGS sequence"/>
</dbReference>
<keyword evidence="2" id="KW-0472">Membrane</keyword>
<dbReference type="Pfam" id="PF00106">
    <property type="entry name" value="adh_short"/>
    <property type="match status" value="1"/>
</dbReference>
<dbReference type="EMBL" id="JAZGQO010000014">
    <property type="protein sequence ID" value="KAK6171129.1"/>
    <property type="molecule type" value="Genomic_DNA"/>
</dbReference>
<accession>A0AAN8J7Y8</accession>
<comment type="similarity">
    <text evidence="1">Belongs to the short-chain dehydrogenases/reductases (SDR) family.</text>
</comment>
<proteinExistence type="inferred from homology"/>
<feature type="transmembrane region" description="Helical" evidence="2">
    <location>
        <begin position="6"/>
        <end position="23"/>
    </location>
</feature>
<gene>
    <name evidence="3" type="ORF">SNE40_019385</name>
</gene>
<dbReference type="GO" id="GO:0016491">
    <property type="term" value="F:oxidoreductase activity"/>
    <property type="evidence" value="ECO:0007669"/>
    <property type="project" value="TreeGrafter"/>
</dbReference>
<protein>
    <submittedName>
        <fullName evidence="3">Uncharacterized protein</fullName>
    </submittedName>
</protein>
<dbReference type="Gene3D" id="3.40.50.720">
    <property type="entry name" value="NAD(P)-binding Rossmann-like Domain"/>
    <property type="match status" value="1"/>
</dbReference>
<keyword evidence="2" id="KW-0812">Transmembrane</keyword>
<reference evidence="3 4" key="1">
    <citation type="submission" date="2024-01" db="EMBL/GenBank/DDBJ databases">
        <title>The genome of the rayed Mediterranean limpet Patella caerulea (Linnaeus, 1758).</title>
        <authorList>
            <person name="Anh-Thu Weber A."/>
            <person name="Halstead-Nussloch G."/>
        </authorList>
    </citation>
    <scope>NUCLEOTIDE SEQUENCE [LARGE SCALE GENOMIC DNA]</scope>
    <source>
        <strain evidence="3">AATW-2023a</strain>
        <tissue evidence="3">Whole specimen</tissue>
    </source>
</reference>
<evidence type="ECO:0000313" key="4">
    <source>
        <dbReference type="Proteomes" id="UP001347796"/>
    </source>
</evidence>
<dbReference type="PRINTS" id="PR00081">
    <property type="entry name" value="GDHRDH"/>
</dbReference>
<comment type="caution">
    <text evidence="3">The sequence shown here is derived from an EMBL/GenBank/DDBJ whole genome shotgun (WGS) entry which is preliminary data.</text>
</comment>
<dbReference type="InterPro" id="IPR036291">
    <property type="entry name" value="NAD(P)-bd_dom_sf"/>
</dbReference>
<dbReference type="SUPFAM" id="SSF51735">
    <property type="entry name" value="NAD(P)-binding Rossmann-fold domains"/>
    <property type="match status" value="1"/>
</dbReference>
<evidence type="ECO:0000256" key="2">
    <source>
        <dbReference type="SAM" id="Phobius"/>
    </source>
</evidence>
<dbReference type="PANTHER" id="PTHR43313">
    <property type="entry name" value="SHORT-CHAIN DEHYDROGENASE/REDUCTASE FAMILY 9C"/>
    <property type="match status" value="1"/>
</dbReference>
<dbReference type="GO" id="GO:0008202">
    <property type="term" value="P:steroid metabolic process"/>
    <property type="evidence" value="ECO:0007669"/>
    <property type="project" value="TreeGrafter"/>
</dbReference>
<dbReference type="PRINTS" id="PR00080">
    <property type="entry name" value="SDRFAMILY"/>
</dbReference>
<name>A0AAN8J7Y8_PATCE</name>
<keyword evidence="4" id="KW-1185">Reference proteome</keyword>
<keyword evidence="2" id="KW-1133">Transmembrane helix</keyword>
<dbReference type="AlphaFoldDB" id="A0AAN8J7Y8"/>
<dbReference type="InterPro" id="IPR002347">
    <property type="entry name" value="SDR_fam"/>
</dbReference>
<feature type="transmembrane region" description="Helical" evidence="2">
    <location>
        <begin position="30"/>
        <end position="48"/>
    </location>
</feature>
<sequence>MEDATLLEVLYLIVVSGAVMVIFKRSMSMICISISLMTILLIIIRRITRSRLPVKNKTVLITGCETEAGLELVRSLDSKGFQVLATFKSVNSNGVNILKKNCSDKLRILELDVTSDTSCRKCLNEVKSQLGENDLWAVVNNASDTLIGDVELTTIEQYKTIIDVNLLGTIRVTQTFLPLIRLSQGRIVNISSVGGLMGIPYGSAFSASKYGVEGFTESLRLEMIKFGVRVSLVEPSLSYQLSSQSSKALKQSCEEMKFKASEDILETYGEDYISGMCNEFINKNNHLNHSDVCEAVTDAILLEHHTTRYVVGDSHRMLNSSKWIAKVRSCIPSVWFDSLVFNLYGTKLDTAYEIKQYTKEDEDDDQDKKQK</sequence>
<organism evidence="3 4">
    <name type="scientific">Patella caerulea</name>
    <name type="common">Rayed Mediterranean limpet</name>
    <dbReference type="NCBI Taxonomy" id="87958"/>
    <lineage>
        <taxon>Eukaryota</taxon>
        <taxon>Metazoa</taxon>
        <taxon>Spiralia</taxon>
        <taxon>Lophotrochozoa</taxon>
        <taxon>Mollusca</taxon>
        <taxon>Gastropoda</taxon>
        <taxon>Patellogastropoda</taxon>
        <taxon>Patelloidea</taxon>
        <taxon>Patellidae</taxon>
        <taxon>Patella</taxon>
    </lineage>
</organism>
<dbReference type="PANTHER" id="PTHR43313:SF36">
    <property type="entry name" value="D-BETA-HYDROXYBUTYRATE DEHYDROGENASE, MITOCHONDRIAL"/>
    <property type="match status" value="1"/>
</dbReference>
<evidence type="ECO:0000313" key="3">
    <source>
        <dbReference type="EMBL" id="KAK6171129.1"/>
    </source>
</evidence>
<evidence type="ECO:0000256" key="1">
    <source>
        <dbReference type="RuleBase" id="RU000363"/>
    </source>
</evidence>